<keyword evidence="2" id="KW-1185">Reference proteome</keyword>
<dbReference type="InterPro" id="IPR003754">
    <property type="entry name" value="4pyrrol_synth_uPrphyn_synth"/>
</dbReference>
<dbReference type="PANTHER" id="PTHR12390:SF0">
    <property type="entry name" value="UROPORPHYRINOGEN-III SYNTHASE"/>
    <property type="match status" value="1"/>
</dbReference>
<feature type="domain" description="Tetrapyrrole biosynthesis uroporphyrinogen III synthase" evidence="1">
    <location>
        <begin position="78"/>
        <end position="265"/>
    </location>
</feature>
<organism evidence="2 3">
    <name type="scientific">Polistes dominula</name>
    <name type="common">European paper wasp</name>
    <name type="synonym">Vespa dominula</name>
    <dbReference type="NCBI Taxonomy" id="743375"/>
    <lineage>
        <taxon>Eukaryota</taxon>
        <taxon>Metazoa</taxon>
        <taxon>Ecdysozoa</taxon>
        <taxon>Arthropoda</taxon>
        <taxon>Hexapoda</taxon>
        <taxon>Insecta</taxon>
        <taxon>Pterygota</taxon>
        <taxon>Neoptera</taxon>
        <taxon>Endopterygota</taxon>
        <taxon>Hymenoptera</taxon>
        <taxon>Apocrita</taxon>
        <taxon>Aculeata</taxon>
        <taxon>Vespoidea</taxon>
        <taxon>Vespidae</taxon>
        <taxon>Polistinae</taxon>
        <taxon>Polistini</taxon>
        <taxon>Polistes</taxon>
    </lineage>
</organism>
<sequence length="280" mass="31621">MAKSCDSIVLCKEVPEQTVEERNYLTYLKTAGYKCKYLYTSQFEFVNSSDLKSWLINPEFFDGNIFNINNDMYVNVGLLLTSEHAVEAICNILREDEISLSRWQKLPAYCLGHAISSLAKNNLGLEFCLGSETDDTKDLVEIMISRKALIIKPLLYPCTEIAQGPFEVVLSKNTIYLYKIVAYWNAIRQSFKADVLNNVSTKPKIFVFFSPLCVDYFVSILRDYPACIKNVKAVAIDPETEENLIEAKFEVYATAANPNPTSLLEAIINAGVNSRLDITI</sequence>
<dbReference type="RefSeq" id="XP_015179812.1">
    <property type="nucleotide sequence ID" value="XM_015324326.1"/>
</dbReference>
<dbReference type="InterPro" id="IPR036108">
    <property type="entry name" value="4pyrrol_syn_uPrphyn_synt_sf"/>
</dbReference>
<dbReference type="PANTHER" id="PTHR12390">
    <property type="entry name" value="UROPORPHYRINOGEN III SYNTHASE"/>
    <property type="match status" value="1"/>
</dbReference>
<gene>
    <name evidence="3" type="primary">LOC107068181</name>
</gene>
<name>A0ABM1IHX5_POLDO</name>
<dbReference type="CDD" id="cd06578">
    <property type="entry name" value="HemD"/>
    <property type="match status" value="1"/>
</dbReference>
<dbReference type="Gene3D" id="3.40.50.10090">
    <property type="match status" value="2"/>
</dbReference>
<dbReference type="GeneID" id="107068181"/>
<dbReference type="Pfam" id="PF02602">
    <property type="entry name" value="HEM4"/>
    <property type="match status" value="1"/>
</dbReference>
<reference evidence="3" key="1">
    <citation type="submission" date="2025-08" db="UniProtKB">
        <authorList>
            <consortium name="RefSeq"/>
        </authorList>
    </citation>
    <scope>IDENTIFICATION</scope>
    <source>
        <tissue evidence="3">Whole body</tissue>
    </source>
</reference>
<protein>
    <submittedName>
        <fullName evidence="3">Uncharacterized protein LOC107068181</fullName>
    </submittedName>
</protein>
<dbReference type="SUPFAM" id="SSF69618">
    <property type="entry name" value="HemD-like"/>
    <property type="match status" value="1"/>
</dbReference>
<dbReference type="InterPro" id="IPR039793">
    <property type="entry name" value="UROS/Hem4"/>
</dbReference>
<evidence type="ECO:0000313" key="3">
    <source>
        <dbReference type="RefSeq" id="XP_015179812.1"/>
    </source>
</evidence>
<evidence type="ECO:0000259" key="1">
    <source>
        <dbReference type="Pfam" id="PF02602"/>
    </source>
</evidence>
<evidence type="ECO:0000313" key="2">
    <source>
        <dbReference type="Proteomes" id="UP000694924"/>
    </source>
</evidence>
<proteinExistence type="predicted"/>
<dbReference type="Proteomes" id="UP000694924">
    <property type="component" value="Unplaced"/>
</dbReference>
<accession>A0ABM1IHX5</accession>